<evidence type="ECO:0000313" key="2">
    <source>
        <dbReference type="Proteomes" id="UP000620124"/>
    </source>
</evidence>
<name>A0A8H6XIF7_9AGAR</name>
<gene>
    <name evidence="1" type="ORF">MVEN_01860500</name>
</gene>
<evidence type="ECO:0000313" key="1">
    <source>
        <dbReference type="EMBL" id="KAF7341249.1"/>
    </source>
</evidence>
<protein>
    <submittedName>
        <fullName evidence="1">Uncharacterized protein</fullName>
    </submittedName>
</protein>
<keyword evidence="2" id="KW-1185">Reference proteome</keyword>
<proteinExistence type="predicted"/>
<accession>A0A8H6XIF7</accession>
<reference evidence="1" key="1">
    <citation type="submission" date="2020-05" db="EMBL/GenBank/DDBJ databases">
        <title>Mycena genomes resolve the evolution of fungal bioluminescence.</title>
        <authorList>
            <person name="Tsai I.J."/>
        </authorList>
    </citation>
    <scope>NUCLEOTIDE SEQUENCE</scope>
    <source>
        <strain evidence="1">CCC161011</strain>
    </source>
</reference>
<sequence length="172" mass="18921">MAEPITWYDPDGNAKKLPPALDEFVHGENAYSLAHMELKPTTWEVCTEYFDAKLAGKNGIRKIEKENQYWCWILPLTLEGGEAKLVAITSVEKLRIPFPIEIGKGSTLPAYGAPPTLFNPDRQVVDPSLTGSSLPMATGVTIVKSSAETAVGGWISYWKGNGKDMDDDSLYQ</sequence>
<dbReference type="AlphaFoldDB" id="A0A8H6XIF7"/>
<dbReference type="EMBL" id="JACAZI010000018">
    <property type="protein sequence ID" value="KAF7341249.1"/>
    <property type="molecule type" value="Genomic_DNA"/>
</dbReference>
<dbReference type="Proteomes" id="UP000620124">
    <property type="component" value="Unassembled WGS sequence"/>
</dbReference>
<organism evidence="1 2">
    <name type="scientific">Mycena venus</name>
    <dbReference type="NCBI Taxonomy" id="2733690"/>
    <lineage>
        <taxon>Eukaryota</taxon>
        <taxon>Fungi</taxon>
        <taxon>Dikarya</taxon>
        <taxon>Basidiomycota</taxon>
        <taxon>Agaricomycotina</taxon>
        <taxon>Agaricomycetes</taxon>
        <taxon>Agaricomycetidae</taxon>
        <taxon>Agaricales</taxon>
        <taxon>Marasmiineae</taxon>
        <taxon>Mycenaceae</taxon>
        <taxon>Mycena</taxon>
    </lineage>
</organism>
<dbReference type="OrthoDB" id="2909764at2759"/>
<comment type="caution">
    <text evidence="1">The sequence shown here is derived from an EMBL/GenBank/DDBJ whole genome shotgun (WGS) entry which is preliminary data.</text>
</comment>